<gene>
    <name evidence="1" type="ORF">Dsin_015777</name>
</gene>
<organism evidence="1 2">
    <name type="scientific">Dipteronia sinensis</name>
    <dbReference type="NCBI Taxonomy" id="43782"/>
    <lineage>
        <taxon>Eukaryota</taxon>
        <taxon>Viridiplantae</taxon>
        <taxon>Streptophyta</taxon>
        <taxon>Embryophyta</taxon>
        <taxon>Tracheophyta</taxon>
        <taxon>Spermatophyta</taxon>
        <taxon>Magnoliopsida</taxon>
        <taxon>eudicotyledons</taxon>
        <taxon>Gunneridae</taxon>
        <taxon>Pentapetalae</taxon>
        <taxon>rosids</taxon>
        <taxon>malvids</taxon>
        <taxon>Sapindales</taxon>
        <taxon>Sapindaceae</taxon>
        <taxon>Hippocastanoideae</taxon>
        <taxon>Acereae</taxon>
        <taxon>Dipteronia</taxon>
    </lineage>
</organism>
<dbReference type="AlphaFoldDB" id="A0AAE0E4V9"/>
<protein>
    <submittedName>
        <fullName evidence="1">Uncharacterized protein</fullName>
    </submittedName>
</protein>
<keyword evidence="2" id="KW-1185">Reference proteome</keyword>
<evidence type="ECO:0000313" key="1">
    <source>
        <dbReference type="EMBL" id="KAK3211071.1"/>
    </source>
</evidence>
<reference evidence="1" key="1">
    <citation type="journal article" date="2023" name="Plant J.">
        <title>Genome sequences and population genomics provide insights into the demographic history, inbreeding, and mutation load of two 'living fossil' tree species of Dipteronia.</title>
        <authorList>
            <person name="Feng Y."/>
            <person name="Comes H.P."/>
            <person name="Chen J."/>
            <person name="Zhu S."/>
            <person name="Lu R."/>
            <person name="Zhang X."/>
            <person name="Li P."/>
            <person name="Qiu J."/>
            <person name="Olsen K.M."/>
            <person name="Qiu Y."/>
        </authorList>
    </citation>
    <scope>NUCLEOTIDE SEQUENCE</scope>
    <source>
        <strain evidence="1">NBL</strain>
    </source>
</reference>
<name>A0AAE0E4V9_9ROSI</name>
<dbReference type="EMBL" id="JANJYJ010000005">
    <property type="protein sequence ID" value="KAK3211071.1"/>
    <property type="molecule type" value="Genomic_DNA"/>
</dbReference>
<evidence type="ECO:0000313" key="2">
    <source>
        <dbReference type="Proteomes" id="UP001281410"/>
    </source>
</evidence>
<dbReference type="Proteomes" id="UP001281410">
    <property type="component" value="Unassembled WGS sequence"/>
</dbReference>
<comment type="caution">
    <text evidence="1">The sequence shown here is derived from an EMBL/GenBank/DDBJ whole genome shotgun (WGS) entry which is preliminary data.</text>
</comment>
<sequence length="108" mass="11865">MPTTCVLQSQMESIVFNLLAPVLTGYPSSVIFEVSFFRHSPKSVSSKASRLKATSSASCAKNSGAALSVVCRCLHRDISSCVKKEKENKKYLITPFDRIAILMYVSDL</sequence>
<accession>A0AAE0E4V9</accession>
<proteinExistence type="predicted"/>